<evidence type="ECO:0000259" key="1">
    <source>
        <dbReference type="SMART" id="SM00833"/>
    </source>
</evidence>
<comment type="caution">
    <text evidence="2">The sequence shown here is derived from an EMBL/GenBank/DDBJ whole genome shotgun (WGS) entry which is preliminary data.</text>
</comment>
<dbReference type="InterPro" id="IPR051927">
    <property type="entry name" value="Zn_Chap_cDPG_Synth"/>
</dbReference>
<proteinExistence type="predicted"/>
<sequence length="391" mass="41642">MSQTGPLPVVLVTGLHARSRRHVVDELLLALPGSVAVRHDIRGSTGRNVRRVLRDRWGERERTPVGEAGSCFSCALLRDLVPLLLDIAERGEDRLCVVETHGAVEPQTVAEALTLARSEGRPIAERLRLAAVVGAVHTGSLLTDLATTDTLADRGLGTAGDRRTVAEALAHQLEYPTVLAPHGTSSGTAPYEQCAALLSQLNPAALVVEPDGAELAGLADGTFDPLAARARVDPVTAQPPTGLERARVRTVTWHRALPLHPGRLHAALDELVATTLRSRGRFWLASRPDTLLVWDAAGASLAVESAGPWAAALPGAAWELLGEHRKASAGLDWTPAAGDRCQCLSFTGLDLDADRLLRVLDGCLLTEEERADMSRFIPEDDPFAAVLDTAA</sequence>
<reference evidence="2 3" key="1">
    <citation type="submission" date="2019-06" db="EMBL/GenBank/DDBJ databases">
        <title>Sequencing the genomes of 1000 actinobacteria strains.</title>
        <authorList>
            <person name="Klenk H.-P."/>
        </authorList>
    </citation>
    <scope>NUCLEOTIDE SEQUENCE [LARGE SCALE GENOMIC DNA]</scope>
    <source>
        <strain evidence="2 3">DSM 45015</strain>
    </source>
</reference>
<dbReference type="Proteomes" id="UP000317422">
    <property type="component" value="Unassembled WGS sequence"/>
</dbReference>
<dbReference type="EMBL" id="VFQC01000001">
    <property type="protein sequence ID" value="TQN33569.1"/>
    <property type="molecule type" value="Genomic_DNA"/>
</dbReference>
<gene>
    <name evidence="2" type="ORF">FHX37_3595</name>
</gene>
<feature type="domain" description="CobW C-terminal" evidence="1">
    <location>
        <begin position="248"/>
        <end position="364"/>
    </location>
</feature>
<organism evidence="2 3">
    <name type="scientific">Haloactinospora alba</name>
    <dbReference type="NCBI Taxonomy" id="405555"/>
    <lineage>
        <taxon>Bacteria</taxon>
        <taxon>Bacillati</taxon>
        <taxon>Actinomycetota</taxon>
        <taxon>Actinomycetes</taxon>
        <taxon>Streptosporangiales</taxon>
        <taxon>Nocardiopsidaceae</taxon>
        <taxon>Haloactinospora</taxon>
    </lineage>
</organism>
<protein>
    <submittedName>
        <fullName evidence="2">G3E family GTPase</fullName>
    </submittedName>
</protein>
<dbReference type="PANTHER" id="PTHR43603">
    <property type="entry name" value="COBW DOMAIN-CONTAINING PROTEIN DDB_G0274527"/>
    <property type="match status" value="1"/>
</dbReference>
<dbReference type="SUPFAM" id="SSF90002">
    <property type="entry name" value="Hypothetical protein YjiA, C-terminal domain"/>
    <property type="match status" value="1"/>
</dbReference>
<keyword evidence="3" id="KW-1185">Reference proteome</keyword>
<dbReference type="InterPro" id="IPR027417">
    <property type="entry name" value="P-loop_NTPase"/>
</dbReference>
<accession>A0A543NP03</accession>
<dbReference type="Pfam" id="PF07683">
    <property type="entry name" value="CobW_C"/>
    <property type="match status" value="1"/>
</dbReference>
<dbReference type="AlphaFoldDB" id="A0A543NP03"/>
<dbReference type="PANTHER" id="PTHR43603:SF1">
    <property type="entry name" value="ZINC-REGULATED GTPASE METALLOPROTEIN ACTIVATOR 1"/>
    <property type="match status" value="1"/>
</dbReference>
<evidence type="ECO:0000313" key="3">
    <source>
        <dbReference type="Proteomes" id="UP000317422"/>
    </source>
</evidence>
<evidence type="ECO:0000313" key="2">
    <source>
        <dbReference type="EMBL" id="TQN33569.1"/>
    </source>
</evidence>
<name>A0A543NP03_9ACTN</name>
<dbReference type="OrthoDB" id="9808822at2"/>
<dbReference type="RefSeq" id="WP_141924915.1">
    <property type="nucleotide sequence ID" value="NZ_VFQC01000001.1"/>
</dbReference>
<dbReference type="SMART" id="SM00833">
    <property type="entry name" value="CobW_C"/>
    <property type="match status" value="1"/>
</dbReference>
<dbReference type="Gene3D" id="3.40.50.300">
    <property type="entry name" value="P-loop containing nucleotide triphosphate hydrolases"/>
    <property type="match status" value="1"/>
</dbReference>
<dbReference type="InterPro" id="IPR011629">
    <property type="entry name" value="CobW-like_C"/>
</dbReference>